<evidence type="ECO:0000256" key="6">
    <source>
        <dbReference type="ARBA" id="ARBA00023136"/>
    </source>
</evidence>
<sequence>MTAPRGRDETVRVASDGAELEAPAGQAVTAVLEEGEQVGAVTRAGEWQVADYGDADFDHPDTRPRLRGWLHLFASFGAVVAGAVLIPLAWVHGGLRAGLPVSIYCLTILGLFGISAAYHRRRWSPRGWKLMKRLDHSMIFLFIAGTYTPFAALSVPYPTNWWIFGVVWTGALGGVALKMAWPTAPRWLGVPIYLALGWVAVFVLVDILQLAGVTAMVLLAAGGLLYSVGAIAYATKRPNPWPGVFGYHEVFHAMTIVAAACHYTAVYFAIYNSPFV</sequence>
<feature type="transmembrane region" description="Helical" evidence="7">
    <location>
        <begin position="97"/>
        <end position="118"/>
    </location>
</feature>
<keyword evidence="4 7" id="KW-0812">Transmembrane</keyword>
<proteinExistence type="inferred from homology"/>
<organism evidence="8 9">
    <name type="scientific">Klenkia sesuvii</name>
    <dbReference type="NCBI Taxonomy" id="3103137"/>
    <lineage>
        <taxon>Bacteria</taxon>
        <taxon>Bacillati</taxon>
        <taxon>Actinomycetota</taxon>
        <taxon>Actinomycetes</taxon>
        <taxon>Geodermatophilales</taxon>
        <taxon>Geodermatophilaceae</taxon>
        <taxon>Klenkia</taxon>
    </lineage>
</organism>
<dbReference type="RefSeq" id="WP_336402876.1">
    <property type="nucleotide sequence ID" value="NZ_JBAPLU010000002.1"/>
</dbReference>
<dbReference type="EMBL" id="JBAPLU010000002">
    <property type="protein sequence ID" value="MEI4270735.1"/>
    <property type="molecule type" value="Genomic_DNA"/>
</dbReference>
<dbReference type="PANTHER" id="PTHR20855:SF3">
    <property type="entry name" value="LD03007P"/>
    <property type="match status" value="1"/>
</dbReference>
<feature type="transmembrane region" description="Helical" evidence="7">
    <location>
        <begin position="187"/>
        <end position="205"/>
    </location>
</feature>
<name>A0ABU8DPZ4_9ACTN</name>
<evidence type="ECO:0000256" key="4">
    <source>
        <dbReference type="ARBA" id="ARBA00022692"/>
    </source>
</evidence>
<accession>A0ABU8DPZ4</accession>
<feature type="transmembrane region" description="Helical" evidence="7">
    <location>
        <begin position="138"/>
        <end position="155"/>
    </location>
</feature>
<dbReference type="PANTHER" id="PTHR20855">
    <property type="entry name" value="ADIPOR/PROGESTIN RECEPTOR-RELATED"/>
    <property type="match status" value="1"/>
</dbReference>
<evidence type="ECO:0000256" key="3">
    <source>
        <dbReference type="ARBA" id="ARBA00022475"/>
    </source>
</evidence>
<dbReference type="Pfam" id="PF03006">
    <property type="entry name" value="HlyIII"/>
    <property type="match status" value="1"/>
</dbReference>
<feature type="transmembrane region" description="Helical" evidence="7">
    <location>
        <begin position="69"/>
        <end position="91"/>
    </location>
</feature>
<evidence type="ECO:0000256" key="5">
    <source>
        <dbReference type="ARBA" id="ARBA00022989"/>
    </source>
</evidence>
<keyword evidence="5 7" id="KW-1133">Transmembrane helix</keyword>
<dbReference type="InterPro" id="IPR004254">
    <property type="entry name" value="AdipoR/HlyIII-related"/>
</dbReference>
<dbReference type="InterPro" id="IPR005744">
    <property type="entry name" value="Hy-lIII"/>
</dbReference>
<gene>
    <name evidence="8" type="ORF">TEK04_03265</name>
</gene>
<dbReference type="Proteomes" id="UP001361570">
    <property type="component" value="Unassembled WGS sequence"/>
</dbReference>
<keyword evidence="9" id="KW-1185">Reference proteome</keyword>
<evidence type="ECO:0000313" key="8">
    <source>
        <dbReference type="EMBL" id="MEI4270735.1"/>
    </source>
</evidence>
<feature type="transmembrane region" description="Helical" evidence="7">
    <location>
        <begin position="211"/>
        <end position="234"/>
    </location>
</feature>
<feature type="transmembrane region" description="Helical" evidence="7">
    <location>
        <begin position="246"/>
        <end position="270"/>
    </location>
</feature>
<comment type="caution">
    <text evidence="8">The sequence shown here is derived from an EMBL/GenBank/DDBJ whole genome shotgun (WGS) entry which is preliminary data.</text>
</comment>
<evidence type="ECO:0000256" key="1">
    <source>
        <dbReference type="ARBA" id="ARBA00004651"/>
    </source>
</evidence>
<keyword evidence="6 7" id="KW-0472">Membrane</keyword>
<protein>
    <submittedName>
        <fullName evidence="8">Hemolysin III family protein</fullName>
    </submittedName>
</protein>
<evidence type="ECO:0000256" key="2">
    <source>
        <dbReference type="ARBA" id="ARBA00008488"/>
    </source>
</evidence>
<dbReference type="NCBIfam" id="TIGR01065">
    <property type="entry name" value="hlyIII"/>
    <property type="match status" value="1"/>
</dbReference>
<comment type="similarity">
    <text evidence="2">Belongs to the UPF0073 (Hly-III) family.</text>
</comment>
<comment type="subcellular location">
    <subcellularLocation>
        <location evidence="1">Cell membrane</location>
        <topology evidence="1">Multi-pass membrane protein</topology>
    </subcellularLocation>
</comment>
<evidence type="ECO:0000256" key="7">
    <source>
        <dbReference type="SAM" id="Phobius"/>
    </source>
</evidence>
<evidence type="ECO:0000313" key="9">
    <source>
        <dbReference type="Proteomes" id="UP001361570"/>
    </source>
</evidence>
<reference evidence="8 9" key="1">
    <citation type="submission" date="2024-03" db="EMBL/GenBank/DDBJ databases">
        <title>Draft genome sequence of Klenkia sp. LSe6-5.</title>
        <authorList>
            <person name="Duangmal K."/>
            <person name="Chantavorakit T."/>
        </authorList>
    </citation>
    <scope>NUCLEOTIDE SEQUENCE [LARGE SCALE GENOMIC DNA]</scope>
    <source>
        <strain evidence="8 9">LSe6-5</strain>
    </source>
</reference>
<keyword evidence="3" id="KW-1003">Cell membrane</keyword>